<evidence type="ECO:0000313" key="2">
    <source>
        <dbReference type="Proteomes" id="UP000008783"/>
    </source>
</evidence>
<sequence>MVVKRSTIVPDPCLFEEDSAAGSVTLAVVEDSRNLVHLRFAAPAPLPDPDSPQPLLCPAVLVDRPS</sequence>
<dbReference type="HOGENOM" id="CLU_2832398_0_0_1"/>
<dbReference type="KEGG" id="pgr:PGTG_22785"/>
<dbReference type="AlphaFoldDB" id="H6QVJ3"/>
<reference evidence="2" key="1">
    <citation type="journal article" date="2011" name="Proc. Natl. Acad. Sci. U.S.A.">
        <title>Obligate biotrophy features unraveled by the genomic analysis of rust fungi.</title>
        <authorList>
            <person name="Duplessis S."/>
            <person name="Cuomo C.A."/>
            <person name="Lin Y.-C."/>
            <person name="Aerts A."/>
            <person name="Tisserant E."/>
            <person name="Veneault-Fourrey C."/>
            <person name="Joly D.L."/>
            <person name="Hacquard S."/>
            <person name="Amselem J."/>
            <person name="Cantarel B.L."/>
            <person name="Chiu R."/>
            <person name="Coutinho P.M."/>
            <person name="Feau N."/>
            <person name="Field M."/>
            <person name="Frey P."/>
            <person name="Gelhaye E."/>
            <person name="Goldberg J."/>
            <person name="Grabherr M.G."/>
            <person name="Kodira C.D."/>
            <person name="Kohler A."/>
            <person name="Kuees U."/>
            <person name="Lindquist E.A."/>
            <person name="Lucas S.M."/>
            <person name="Mago R."/>
            <person name="Mauceli E."/>
            <person name="Morin E."/>
            <person name="Murat C."/>
            <person name="Pangilinan J.L."/>
            <person name="Park R."/>
            <person name="Pearson M."/>
            <person name="Quesneville H."/>
            <person name="Rouhier N."/>
            <person name="Sakthikumar S."/>
            <person name="Salamov A.A."/>
            <person name="Schmutz J."/>
            <person name="Selles B."/>
            <person name="Shapiro H."/>
            <person name="Tanguay P."/>
            <person name="Tuskan G.A."/>
            <person name="Henrissat B."/>
            <person name="Van de Peer Y."/>
            <person name="Rouze P."/>
            <person name="Ellis J.G."/>
            <person name="Dodds P.N."/>
            <person name="Schein J.E."/>
            <person name="Zhong S."/>
            <person name="Hamelin R.C."/>
            <person name="Grigoriev I.V."/>
            <person name="Szabo L.J."/>
            <person name="Martin F."/>
        </authorList>
    </citation>
    <scope>NUCLEOTIDE SEQUENCE [LARGE SCALE GENOMIC DNA]</scope>
    <source>
        <strain evidence="2">CRL 75-36-700-3 / race SCCL</strain>
    </source>
</reference>
<name>H6QVJ3_PUCGT</name>
<gene>
    <name evidence="1" type="ORF">PGTG_22785</name>
</gene>
<proteinExistence type="predicted"/>
<evidence type="ECO:0000313" key="1">
    <source>
        <dbReference type="EMBL" id="EHS63344.1"/>
    </source>
</evidence>
<protein>
    <submittedName>
        <fullName evidence="1">Uncharacterized protein</fullName>
    </submittedName>
</protein>
<dbReference type="InParanoid" id="H6QVJ3"/>
<accession>H6QVJ3</accession>
<dbReference type="RefSeq" id="XP_003888470.1">
    <property type="nucleotide sequence ID" value="XM_003888421.1"/>
</dbReference>
<organism evidence="1 2">
    <name type="scientific">Puccinia graminis f. sp. tritici (strain CRL 75-36-700-3 / race SCCL)</name>
    <name type="common">Black stem rust fungus</name>
    <dbReference type="NCBI Taxonomy" id="418459"/>
    <lineage>
        <taxon>Eukaryota</taxon>
        <taxon>Fungi</taxon>
        <taxon>Dikarya</taxon>
        <taxon>Basidiomycota</taxon>
        <taxon>Pucciniomycotina</taxon>
        <taxon>Pucciniomycetes</taxon>
        <taxon>Pucciniales</taxon>
        <taxon>Pucciniaceae</taxon>
        <taxon>Puccinia</taxon>
    </lineage>
</organism>
<dbReference type="EMBL" id="DS178454">
    <property type="protein sequence ID" value="EHS63344.1"/>
    <property type="molecule type" value="Genomic_DNA"/>
</dbReference>
<dbReference type="VEuPathDB" id="FungiDB:PGTG_22785"/>
<dbReference type="GeneID" id="13541005"/>
<dbReference type="Proteomes" id="UP000008783">
    <property type="component" value="Unassembled WGS sequence"/>
</dbReference>
<keyword evidence="2" id="KW-1185">Reference proteome</keyword>
<dbReference type="OrthoDB" id="45882at2759"/>